<reference evidence="2" key="1">
    <citation type="journal article" date="2019" name="Int. J. Syst. Evol. Microbiol.">
        <title>The Global Catalogue of Microorganisms (GCM) 10K type strain sequencing project: providing services to taxonomists for standard genome sequencing and annotation.</title>
        <authorList>
            <consortium name="The Broad Institute Genomics Platform"/>
            <consortium name="The Broad Institute Genome Sequencing Center for Infectious Disease"/>
            <person name="Wu L."/>
            <person name="Ma J."/>
        </authorList>
    </citation>
    <scope>NUCLEOTIDE SEQUENCE [LARGE SCALE GENOMIC DNA]</scope>
    <source>
        <strain evidence="2">JCM 14559</strain>
    </source>
</reference>
<dbReference type="RefSeq" id="WP_344555729.1">
    <property type="nucleotide sequence ID" value="NZ_BAAANS010000043.1"/>
</dbReference>
<accession>A0ABP5J7L6</accession>
<organism evidence="1 2">
    <name type="scientific">Kitasatospora saccharophila</name>
    <dbReference type="NCBI Taxonomy" id="407973"/>
    <lineage>
        <taxon>Bacteria</taxon>
        <taxon>Bacillati</taxon>
        <taxon>Actinomycetota</taxon>
        <taxon>Actinomycetes</taxon>
        <taxon>Kitasatosporales</taxon>
        <taxon>Streptomycetaceae</taxon>
        <taxon>Kitasatospora</taxon>
    </lineage>
</organism>
<name>A0ABP5J7L6_9ACTN</name>
<evidence type="ECO:0000313" key="2">
    <source>
        <dbReference type="Proteomes" id="UP001500897"/>
    </source>
</evidence>
<keyword evidence="2" id="KW-1185">Reference proteome</keyword>
<gene>
    <name evidence="1" type="ORF">GCM10009759_55270</name>
</gene>
<dbReference type="EMBL" id="BAAANS010000043">
    <property type="protein sequence ID" value="GAA2112503.1"/>
    <property type="molecule type" value="Genomic_DNA"/>
</dbReference>
<dbReference type="Pfam" id="PF13384">
    <property type="entry name" value="HTH_23"/>
    <property type="match status" value="1"/>
</dbReference>
<protein>
    <recommendedName>
        <fullName evidence="3">Homeodomain-like domain-containing protein</fullName>
    </recommendedName>
</protein>
<comment type="caution">
    <text evidence="1">The sequence shown here is derived from an EMBL/GenBank/DDBJ whole genome shotgun (WGS) entry which is preliminary data.</text>
</comment>
<proteinExistence type="predicted"/>
<sequence>MGAPNNNSASTTEVQFRRHTAVELRRTGMSYVAIGEHLGVNRKTAWRYVQDALIERARETATDRDALVGEQIVVIETVLEGLLPKVAAGDARAAEVVLKALDRHARLFGLDAPVQIKAELTNERVSRVMQLAEQLAEAAGSGQ</sequence>
<dbReference type="Proteomes" id="UP001500897">
    <property type="component" value="Unassembled WGS sequence"/>
</dbReference>
<evidence type="ECO:0008006" key="3">
    <source>
        <dbReference type="Google" id="ProtNLM"/>
    </source>
</evidence>
<evidence type="ECO:0000313" key="1">
    <source>
        <dbReference type="EMBL" id="GAA2112503.1"/>
    </source>
</evidence>